<dbReference type="GO" id="GO:0008360">
    <property type="term" value="P:regulation of cell shape"/>
    <property type="evidence" value="ECO:0007669"/>
    <property type="project" value="UniProtKB-KW"/>
</dbReference>
<name>A0A940MFJ9_9ACTN</name>
<reference evidence="18" key="1">
    <citation type="submission" date="2021-03" db="EMBL/GenBank/DDBJ databases">
        <title>Whole genome sequence of Streptomyces bomunensis MMS17-BM035.</title>
        <authorList>
            <person name="Lee J.H."/>
        </authorList>
    </citation>
    <scope>NUCLEOTIDE SEQUENCE</scope>
    <source>
        <strain evidence="18">MMS17-BM035</strain>
    </source>
</reference>
<dbReference type="NCBIfam" id="TIGR03423">
    <property type="entry name" value="pbp2_mrdA"/>
    <property type="match status" value="1"/>
</dbReference>
<keyword evidence="9" id="KW-0133">Cell shape</keyword>
<keyword evidence="6" id="KW-0645">Protease</keyword>
<feature type="region of interest" description="Disordered" evidence="14">
    <location>
        <begin position="204"/>
        <end position="225"/>
    </location>
</feature>
<dbReference type="GO" id="GO:0008658">
    <property type="term" value="F:penicillin binding"/>
    <property type="evidence" value="ECO:0007669"/>
    <property type="project" value="InterPro"/>
</dbReference>
<dbReference type="SUPFAM" id="SSF56601">
    <property type="entry name" value="beta-lactamase/transpeptidase-like"/>
    <property type="match status" value="1"/>
</dbReference>
<feature type="compositionally biased region" description="Polar residues" evidence="14">
    <location>
        <begin position="714"/>
        <end position="731"/>
    </location>
</feature>
<dbReference type="GO" id="GO:0005886">
    <property type="term" value="C:plasma membrane"/>
    <property type="evidence" value="ECO:0007669"/>
    <property type="project" value="UniProtKB-SubCell"/>
</dbReference>
<evidence type="ECO:0000256" key="11">
    <source>
        <dbReference type="ARBA" id="ARBA00022989"/>
    </source>
</evidence>
<comment type="subcellular location">
    <subcellularLocation>
        <location evidence="2">Cell membrane</location>
    </subcellularLocation>
    <subcellularLocation>
        <location evidence="1">Membrane</location>
        <topology evidence="1">Single-pass membrane protein</topology>
    </subcellularLocation>
</comment>
<gene>
    <name evidence="18" type="primary">mrdA</name>
    <name evidence="18" type="ORF">JFN87_22065</name>
</gene>
<dbReference type="GO" id="GO:0006508">
    <property type="term" value="P:proteolysis"/>
    <property type="evidence" value="ECO:0007669"/>
    <property type="project" value="UniProtKB-KW"/>
</dbReference>
<organism evidence="18 19">
    <name type="scientific">Streptomyces montanisoli</name>
    <dbReference type="NCBI Taxonomy" id="2798581"/>
    <lineage>
        <taxon>Bacteria</taxon>
        <taxon>Bacillati</taxon>
        <taxon>Actinomycetota</taxon>
        <taxon>Actinomycetes</taxon>
        <taxon>Kitasatosporales</taxon>
        <taxon>Streptomycetaceae</taxon>
        <taxon>Streptomyces</taxon>
    </lineage>
</organism>
<keyword evidence="7 15" id="KW-0812">Transmembrane</keyword>
<keyword evidence="13" id="KW-0961">Cell wall biogenesis/degradation</keyword>
<keyword evidence="12 15" id="KW-0472">Membrane</keyword>
<protein>
    <submittedName>
        <fullName evidence="18">Penicillin-binding protein 2</fullName>
        <ecNumber evidence="18">3.4.16.4</ecNumber>
    </submittedName>
</protein>
<dbReference type="SUPFAM" id="SSF56519">
    <property type="entry name" value="Penicillin binding protein dimerisation domain"/>
    <property type="match status" value="1"/>
</dbReference>
<dbReference type="Pfam" id="PF03717">
    <property type="entry name" value="PBP_dimer"/>
    <property type="match status" value="1"/>
</dbReference>
<evidence type="ECO:0000256" key="15">
    <source>
        <dbReference type="SAM" id="Phobius"/>
    </source>
</evidence>
<accession>A0A940MFJ9</accession>
<dbReference type="GO" id="GO:0071972">
    <property type="term" value="F:peptidoglycan L,D-transpeptidase activity"/>
    <property type="evidence" value="ECO:0007669"/>
    <property type="project" value="TreeGrafter"/>
</dbReference>
<proteinExistence type="inferred from homology"/>
<dbReference type="Gene3D" id="3.40.710.10">
    <property type="entry name" value="DD-peptidase/beta-lactamase superfamily"/>
    <property type="match status" value="1"/>
</dbReference>
<dbReference type="EC" id="3.4.16.4" evidence="18"/>
<feature type="transmembrane region" description="Helical" evidence="15">
    <location>
        <begin position="17"/>
        <end position="37"/>
    </location>
</feature>
<evidence type="ECO:0000259" key="16">
    <source>
        <dbReference type="Pfam" id="PF00905"/>
    </source>
</evidence>
<evidence type="ECO:0000313" key="18">
    <source>
        <dbReference type="EMBL" id="MBP0460157.1"/>
    </source>
</evidence>
<evidence type="ECO:0000256" key="6">
    <source>
        <dbReference type="ARBA" id="ARBA00022670"/>
    </source>
</evidence>
<dbReference type="RefSeq" id="WP_209342519.1">
    <property type="nucleotide sequence ID" value="NZ_JAGIQL010000102.1"/>
</dbReference>
<keyword evidence="4" id="KW-1003">Cell membrane</keyword>
<evidence type="ECO:0000256" key="13">
    <source>
        <dbReference type="ARBA" id="ARBA00023316"/>
    </source>
</evidence>
<keyword evidence="18" id="KW-0121">Carboxypeptidase</keyword>
<keyword evidence="11 15" id="KW-1133">Transmembrane helix</keyword>
<comment type="caution">
    <text evidence="18">The sequence shown here is derived from an EMBL/GenBank/DDBJ whole genome shotgun (WGS) entry which is preliminary data.</text>
</comment>
<evidence type="ECO:0000256" key="9">
    <source>
        <dbReference type="ARBA" id="ARBA00022960"/>
    </source>
</evidence>
<evidence type="ECO:0000256" key="7">
    <source>
        <dbReference type="ARBA" id="ARBA00022692"/>
    </source>
</evidence>
<feature type="domain" description="Penicillin-binding protein dimerisation" evidence="17">
    <location>
        <begin position="60"/>
        <end position="245"/>
    </location>
</feature>
<sequence>MSNIPETGRTPRVKIRVITIQVLVFSLLLTLGGRLWYLQIRNGQQYTQEANNNHVQQVVKPAVRGSIVDDRGVPLADNATRLVVSANRTALLKQPDDGKAVLTRLAGILGLNAADVMDRVRLCDAKTPQPCWNGSPYQPIPITDKATTKQALQIMEQREDYPGITAEPTAVRSYPGPVGVNAAQVLGYLGPVTDKEVAASEKTDNPLLRSDNVGRAGLESEYDQQLRGKSGVTRYEVDNLGRVIGKAGATPSQPGSNLVTSIDSRVQALTEKELAQAMKNLRKQFDPVSGENFKADSGAAVVMDVHTGRVIAMASNPTYNPNVWTGGISSADYKNLTDKKSNYPLLNRATQGQSAPGSTFKVISTSAALDAGYPEDGGYPCTSSMNVGGRTFKNYESESFGDISLAKALEVSCDTVFYGIAYDQWKKDGGIHPKNPKDWFFKTAHQFGLGKKTGIDLPNEVAGRVPDRQWKQDYWDANKASWCKNGKKGGSYVEQIEYENCKDGYQVRPGDSLNYAIGQGDTLLTPIQEAVMYSAIANGGTMYEPSIGKAVLSADGKHVTPIKPKVAGHLPDSKKSISYINKALAGVVTSGTAAWQFGGWPQDKITLHAKTGTAEVAGKQTTSWLATYTKDYAVIMTISQGGTGSGGSGPAVRKIYEAMYGIGADGKVNPKAGILPKPLTSLPKIGSDGSIDAPKLKPYSPPKKKEPVDPNASADPNATANPNASPDPNASGQPAGTGGGTQQVAAGPPATLPRRD</sequence>
<dbReference type="InterPro" id="IPR050515">
    <property type="entry name" value="Beta-lactam/transpept"/>
</dbReference>
<dbReference type="InterPro" id="IPR017790">
    <property type="entry name" value="Penicillin-binding_protein_2"/>
</dbReference>
<dbReference type="PANTHER" id="PTHR30627">
    <property type="entry name" value="PEPTIDOGLYCAN D,D-TRANSPEPTIDASE"/>
    <property type="match status" value="1"/>
</dbReference>
<dbReference type="GO" id="GO:0009252">
    <property type="term" value="P:peptidoglycan biosynthetic process"/>
    <property type="evidence" value="ECO:0007669"/>
    <property type="project" value="UniProtKB-KW"/>
</dbReference>
<evidence type="ECO:0000313" key="19">
    <source>
        <dbReference type="Proteomes" id="UP000670475"/>
    </source>
</evidence>
<evidence type="ECO:0000259" key="17">
    <source>
        <dbReference type="Pfam" id="PF03717"/>
    </source>
</evidence>
<dbReference type="Pfam" id="PF00905">
    <property type="entry name" value="Transpeptidase"/>
    <property type="match status" value="1"/>
</dbReference>
<evidence type="ECO:0000256" key="10">
    <source>
        <dbReference type="ARBA" id="ARBA00022984"/>
    </source>
</evidence>
<dbReference type="AlphaFoldDB" id="A0A940MFJ9"/>
<dbReference type="GO" id="GO:0071555">
    <property type="term" value="P:cell wall organization"/>
    <property type="evidence" value="ECO:0007669"/>
    <property type="project" value="UniProtKB-KW"/>
</dbReference>
<evidence type="ECO:0000256" key="14">
    <source>
        <dbReference type="SAM" id="MobiDB-lite"/>
    </source>
</evidence>
<dbReference type="Proteomes" id="UP000670475">
    <property type="component" value="Unassembled WGS sequence"/>
</dbReference>
<evidence type="ECO:0000256" key="8">
    <source>
        <dbReference type="ARBA" id="ARBA00022801"/>
    </source>
</evidence>
<comment type="similarity">
    <text evidence="3">Belongs to the transpeptidase family.</text>
</comment>
<dbReference type="PANTHER" id="PTHR30627:SF2">
    <property type="entry name" value="PEPTIDOGLYCAN D,D-TRANSPEPTIDASE MRDA"/>
    <property type="match status" value="1"/>
</dbReference>
<evidence type="ECO:0000256" key="5">
    <source>
        <dbReference type="ARBA" id="ARBA00022519"/>
    </source>
</evidence>
<dbReference type="InterPro" id="IPR001460">
    <property type="entry name" value="PCN-bd_Tpept"/>
</dbReference>
<dbReference type="GO" id="GO:0009002">
    <property type="term" value="F:serine-type D-Ala-D-Ala carboxypeptidase activity"/>
    <property type="evidence" value="ECO:0007669"/>
    <property type="project" value="UniProtKB-EC"/>
</dbReference>
<keyword evidence="19" id="KW-1185">Reference proteome</keyword>
<evidence type="ECO:0000256" key="1">
    <source>
        <dbReference type="ARBA" id="ARBA00004167"/>
    </source>
</evidence>
<evidence type="ECO:0000256" key="12">
    <source>
        <dbReference type="ARBA" id="ARBA00023136"/>
    </source>
</evidence>
<keyword evidence="10" id="KW-0573">Peptidoglycan synthesis</keyword>
<feature type="domain" description="Penicillin-binding protein transpeptidase" evidence="16">
    <location>
        <begin position="298"/>
        <end position="657"/>
    </location>
</feature>
<keyword evidence="5" id="KW-0997">Cell inner membrane</keyword>
<dbReference type="InterPro" id="IPR036138">
    <property type="entry name" value="PBP_dimer_sf"/>
</dbReference>
<dbReference type="Gene3D" id="3.90.1310.10">
    <property type="entry name" value="Penicillin-binding protein 2a (Domain 2)"/>
    <property type="match status" value="1"/>
</dbReference>
<dbReference type="InterPro" id="IPR005311">
    <property type="entry name" value="PBP_dimer"/>
</dbReference>
<keyword evidence="8 18" id="KW-0378">Hydrolase</keyword>
<dbReference type="InterPro" id="IPR012338">
    <property type="entry name" value="Beta-lactam/transpept-like"/>
</dbReference>
<evidence type="ECO:0000256" key="4">
    <source>
        <dbReference type="ARBA" id="ARBA00022475"/>
    </source>
</evidence>
<feature type="region of interest" description="Disordered" evidence="14">
    <location>
        <begin position="680"/>
        <end position="756"/>
    </location>
</feature>
<evidence type="ECO:0000256" key="3">
    <source>
        <dbReference type="ARBA" id="ARBA00007171"/>
    </source>
</evidence>
<evidence type="ECO:0000256" key="2">
    <source>
        <dbReference type="ARBA" id="ARBA00004236"/>
    </source>
</evidence>
<dbReference type="EMBL" id="JAGIQL010000102">
    <property type="protein sequence ID" value="MBP0460157.1"/>
    <property type="molecule type" value="Genomic_DNA"/>
</dbReference>